<comment type="similarity">
    <text evidence="1">Belongs to the AB hydrolase superfamily.</text>
</comment>
<keyword evidence="4" id="KW-1185">Reference proteome</keyword>
<organism evidence="3 4">
    <name type="scientific">Mycobacterium lentiflavum</name>
    <dbReference type="NCBI Taxonomy" id="141349"/>
    <lineage>
        <taxon>Bacteria</taxon>
        <taxon>Bacillati</taxon>
        <taxon>Actinomycetota</taxon>
        <taxon>Actinomycetes</taxon>
        <taxon>Mycobacteriales</taxon>
        <taxon>Mycobacteriaceae</taxon>
        <taxon>Mycobacterium</taxon>
        <taxon>Mycobacterium simiae complex</taxon>
    </lineage>
</organism>
<dbReference type="SUPFAM" id="SSF53474">
    <property type="entry name" value="alpha/beta-Hydrolases"/>
    <property type="match status" value="1"/>
</dbReference>
<dbReference type="Gene3D" id="3.40.50.1820">
    <property type="entry name" value="alpha/beta hydrolase"/>
    <property type="match status" value="1"/>
</dbReference>
<accession>A0ABY3USM3</accession>
<sequence>MFKYFADNYVWSLSVNISLGTGGQMTEIDRACRPLVDFPGHGDDVGTEHFLASWSEMADGLIEYAEKDATAGREMSAAARYARASMYYLIAERMQARDYAPRKVAYQKAMDTFAQAIQRGGENCERVEIPYDSAAFPGLFVRAEGVDRPAPTMVFCQGLDSMKEMVYRSGMANALARQGISTLIVDQPGTGEALRYRELPGCYDSERWASAAVDYLQTRGDVDGSRLGMMGWSLGGYFAPRAAAFEKRFSLCAVWSANYNWGELQKRRLAREGDRPVPHYWDHVQWVFGKSSLQEFMDWVPAMSLEGVVDKITVPFLVTHGETDTQIPIEYAHAQYEGAVNAPVRELKIFTADEGGSAHCGADNMTVPMNYLADWIAAHL</sequence>
<evidence type="ECO:0000313" key="3">
    <source>
        <dbReference type="EMBL" id="ULP41604.1"/>
    </source>
</evidence>
<reference evidence="3" key="1">
    <citation type="submission" date="2022-08" db="EMBL/GenBank/DDBJ databases">
        <title>Complete genome sequence of 14 non-tuberculosis mycobacteria type-strains.</title>
        <authorList>
            <person name="Igarashi Y."/>
            <person name="Osugi A."/>
            <person name="Mitarai S."/>
        </authorList>
    </citation>
    <scope>NUCLEOTIDE SEQUENCE</scope>
    <source>
        <strain evidence="3">ATCC 51985</strain>
    </source>
</reference>
<evidence type="ECO:0000256" key="2">
    <source>
        <dbReference type="ARBA" id="ARBA00022801"/>
    </source>
</evidence>
<evidence type="ECO:0000313" key="4">
    <source>
        <dbReference type="Proteomes" id="UP001055171"/>
    </source>
</evidence>
<dbReference type="Proteomes" id="UP001055171">
    <property type="component" value="Chromosome"/>
</dbReference>
<dbReference type="PANTHER" id="PTHR22946">
    <property type="entry name" value="DIENELACTONE HYDROLASE DOMAIN-CONTAINING PROTEIN-RELATED"/>
    <property type="match status" value="1"/>
</dbReference>
<evidence type="ECO:0000256" key="1">
    <source>
        <dbReference type="ARBA" id="ARBA00008645"/>
    </source>
</evidence>
<dbReference type="EMBL" id="CP092423">
    <property type="protein sequence ID" value="ULP41604.1"/>
    <property type="molecule type" value="Genomic_DNA"/>
</dbReference>
<proteinExistence type="inferred from homology"/>
<dbReference type="RefSeq" id="WP_239721050.1">
    <property type="nucleotide sequence ID" value="NZ_CP092423.2"/>
</dbReference>
<dbReference type="InterPro" id="IPR010520">
    <property type="entry name" value="FrsA-like"/>
</dbReference>
<dbReference type="GO" id="GO:0016787">
    <property type="term" value="F:hydrolase activity"/>
    <property type="evidence" value="ECO:0007669"/>
    <property type="project" value="UniProtKB-KW"/>
</dbReference>
<dbReference type="InterPro" id="IPR029058">
    <property type="entry name" value="AB_hydrolase_fold"/>
</dbReference>
<dbReference type="InterPro" id="IPR050261">
    <property type="entry name" value="FrsA_esterase"/>
</dbReference>
<protein>
    <submittedName>
        <fullName evidence="3">Alpha/beta hydrolase</fullName>
    </submittedName>
</protein>
<keyword evidence="2 3" id="KW-0378">Hydrolase</keyword>
<dbReference type="PANTHER" id="PTHR22946:SF12">
    <property type="entry name" value="CONIDIAL PIGMENT BIOSYNTHESIS PROTEIN AYG1 (AFU_ORTHOLOGUE AFUA_2G17550)"/>
    <property type="match status" value="1"/>
</dbReference>
<name>A0ABY3USM3_MYCLN</name>
<gene>
    <name evidence="3" type="ORF">MJO58_22595</name>
</gene>
<dbReference type="Pfam" id="PF06500">
    <property type="entry name" value="FrsA-like"/>
    <property type="match status" value="1"/>
</dbReference>